<dbReference type="Proteomes" id="UP000033772">
    <property type="component" value="Unassembled WGS sequence"/>
</dbReference>
<gene>
    <name evidence="1" type="ORF">UG56_027225</name>
</gene>
<dbReference type="AlphaFoldDB" id="A0A1J4MW29"/>
<proteinExistence type="predicted"/>
<comment type="caution">
    <text evidence="1">The sequence shown here is derived from an EMBL/GenBank/DDBJ whole genome shotgun (WGS) entry which is preliminary data.</text>
</comment>
<dbReference type="EMBL" id="JZDQ02000069">
    <property type="protein sequence ID" value="OIJ23574.1"/>
    <property type="molecule type" value="Genomic_DNA"/>
</dbReference>
<sequence length="91" mass="9978">MQLSARNELLFDGGVVLLESVNYLFTDGEVSLLLGVDDCIPQLATSVVRGLSIFKDLLRMVREDGKVFESVLLPDAPIDESWPIEEIGAAQ</sequence>
<keyword evidence="2" id="KW-1185">Reference proteome</keyword>
<evidence type="ECO:0000313" key="1">
    <source>
        <dbReference type="EMBL" id="OIJ23574.1"/>
    </source>
</evidence>
<reference evidence="1" key="1">
    <citation type="submission" date="2016-10" db="EMBL/GenBank/DDBJ databases">
        <title>Draft Genome Sequence of Nocardioides luteus Strain BAFB, an Alkane-Degrading Bacterium Isolated from JP-7 Polluted Soil.</title>
        <authorList>
            <person name="Brown L."/>
            <person name="Ruiz O.N."/>
            <person name="Gunasekera T."/>
        </authorList>
    </citation>
    <scope>NUCLEOTIDE SEQUENCE [LARGE SCALE GENOMIC DNA]</scope>
    <source>
        <strain evidence="1">BAFB</strain>
    </source>
</reference>
<accession>A0A1J4MW29</accession>
<organism evidence="1 2">
    <name type="scientific">Nocardioides luteus</name>
    <dbReference type="NCBI Taxonomy" id="1844"/>
    <lineage>
        <taxon>Bacteria</taxon>
        <taxon>Bacillati</taxon>
        <taxon>Actinomycetota</taxon>
        <taxon>Actinomycetes</taxon>
        <taxon>Propionibacteriales</taxon>
        <taxon>Nocardioidaceae</taxon>
        <taxon>Nocardioides</taxon>
    </lineage>
</organism>
<evidence type="ECO:0000313" key="2">
    <source>
        <dbReference type="Proteomes" id="UP000033772"/>
    </source>
</evidence>
<name>A0A1J4MW29_9ACTN</name>
<protein>
    <submittedName>
        <fullName evidence="1">Uncharacterized protein</fullName>
    </submittedName>
</protein>